<gene>
    <name evidence="3" type="ORF">QWY31_15275</name>
</gene>
<keyword evidence="4" id="KW-1185">Reference proteome</keyword>
<evidence type="ECO:0000259" key="2">
    <source>
        <dbReference type="Pfam" id="PF01433"/>
    </source>
</evidence>
<dbReference type="InterPro" id="IPR027268">
    <property type="entry name" value="Peptidase_M4/M1_CTD_sf"/>
</dbReference>
<dbReference type="EC" id="3.4.11.-" evidence="3"/>
<protein>
    <submittedName>
        <fullName evidence="3">M1 family metallopeptidase</fullName>
        <ecNumber evidence="3">3.4.11.-</ecNumber>
    </submittedName>
</protein>
<name>A0ABT8F8R7_9BACT</name>
<dbReference type="InterPro" id="IPR014782">
    <property type="entry name" value="Peptidase_M1_dom"/>
</dbReference>
<dbReference type="PANTHER" id="PTHR45726:SF3">
    <property type="entry name" value="LEUKOTRIENE A-4 HYDROLASE"/>
    <property type="match status" value="1"/>
</dbReference>
<organism evidence="3 4">
    <name type="scientific">Shiella aurantiaca</name>
    <dbReference type="NCBI Taxonomy" id="3058365"/>
    <lineage>
        <taxon>Bacteria</taxon>
        <taxon>Pseudomonadati</taxon>
        <taxon>Bacteroidota</taxon>
        <taxon>Cytophagia</taxon>
        <taxon>Cytophagales</taxon>
        <taxon>Shiellaceae</taxon>
        <taxon>Shiella</taxon>
    </lineage>
</organism>
<dbReference type="EMBL" id="JAUHJS010000008">
    <property type="protein sequence ID" value="MDN4166872.1"/>
    <property type="molecule type" value="Genomic_DNA"/>
</dbReference>
<evidence type="ECO:0000256" key="1">
    <source>
        <dbReference type="SAM" id="SignalP"/>
    </source>
</evidence>
<dbReference type="GO" id="GO:0004177">
    <property type="term" value="F:aminopeptidase activity"/>
    <property type="evidence" value="ECO:0007669"/>
    <property type="project" value="UniProtKB-KW"/>
</dbReference>
<comment type="caution">
    <text evidence="3">The sequence shown here is derived from an EMBL/GenBank/DDBJ whole genome shotgun (WGS) entry which is preliminary data.</text>
</comment>
<feature type="domain" description="Peptidase M1 membrane alanine aminopeptidase" evidence="2">
    <location>
        <begin position="351"/>
        <end position="518"/>
    </location>
</feature>
<feature type="chain" id="PRO_5046313224" evidence="1">
    <location>
        <begin position="22"/>
        <end position="960"/>
    </location>
</feature>
<dbReference type="Proteomes" id="UP001168552">
    <property type="component" value="Unassembled WGS sequence"/>
</dbReference>
<dbReference type="Gene3D" id="1.10.390.10">
    <property type="entry name" value="Neutral Protease Domain 2"/>
    <property type="match status" value="1"/>
</dbReference>
<keyword evidence="3" id="KW-0031">Aminopeptidase</keyword>
<dbReference type="CDD" id="cd09604">
    <property type="entry name" value="M1_APN_like"/>
    <property type="match status" value="1"/>
</dbReference>
<dbReference type="RefSeq" id="WP_320005407.1">
    <property type="nucleotide sequence ID" value="NZ_JAUHJS010000008.1"/>
</dbReference>
<accession>A0ABT8F8R7</accession>
<keyword evidence="3" id="KW-0378">Hydrolase</keyword>
<proteinExistence type="predicted"/>
<evidence type="ECO:0000313" key="4">
    <source>
        <dbReference type="Proteomes" id="UP001168552"/>
    </source>
</evidence>
<dbReference type="PANTHER" id="PTHR45726">
    <property type="entry name" value="LEUKOTRIENE A-4 HYDROLASE"/>
    <property type="match status" value="1"/>
</dbReference>
<feature type="signal peptide" evidence="1">
    <location>
        <begin position="1"/>
        <end position="21"/>
    </location>
</feature>
<dbReference type="SUPFAM" id="SSF55486">
    <property type="entry name" value="Metalloproteases ('zincins'), catalytic domain"/>
    <property type="match status" value="1"/>
</dbReference>
<sequence>MKTTLLTVLSLLMMHAGFSQTYFQQEVDYQIAVRLDDQKHQLHAFATIEYTNNSPDELSFIYFHLWPNAYKNEETALAQQFLRTGSDRFAFSADSLKGYIDSLDFKAEGQALRWEYDAKYIDVAKVYFNQPLKPQQSIRITTPFRVQIPGEFSRLGHVGQGYQITQWYPKPAVYDAKGWHPIPYLDMGEFYSEFGSFEVKITLPKNYKVAATGVLQEEAEKQWLMEQVAATEALKEYPSDKSFPPSSLEFKTLTFVQDSIHDFAWFADKRYLVSKSQVKLESGKKVDSWAFYLGSKAHLWNKATMYIDSALYYYSKWVGDYPYSHATAVQGALLAGGGMEYPMITVISAGSSDFELDQVVTHEVGHNWFYGILGSNERDHAWMDEGFNSFVENRYMLTRYPKATFENVVGKVKPMQWAHIPSTPYHRFHALLGILPASYGKQEVVNTSSNDLSSMNYGLLSYHRTSTLLTYLKAYLGEETFDRCMHTYFERWKFKHPSPQDVQKVFEEVSGKNLSWFFGDLFNSLDQIDYALQKVEKKGDSYAIRVKNGGDIASPFVVDVVKGDVSIAQHWFDGHEGVKEYSIPYAEADRLVINYAYDIPEIRLENNSYETKGLLPRLEPLSMNLLTGISNHSQKKIYFLPAIGANTEDQFLLGAALHNLDVQGARFNYFLAPMYSFGRQELAGNALLKYDFLGKSTTFNKVRLMGQAKRFAGFTKLSPSLTGFFGNKRLHYLQMQYNYVEQNSLATQLNSYQWLSAHYQLYKKNALVQHQIDAEWNAGLANSPFQTLELGYSYKRKLSSKASLSTHWFGGLMLQDEVNNGFFNFYTASSPDYGMNYYMTDRVQSGDWGWFGNSLLLNDQGRMKAVNVGAQDYLLSTSWEYERTGKNWGAFADAALVDGEAYYDAGLFLKAGFIKVYLPALSNAYTQQTPDSFKEWANSIRFSATINTEQVWNNLDKLID</sequence>
<keyword evidence="3" id="KW-0645">Protease</keyword>
<evidence type="ECO:0000313" key="3">
    <source>
        <dbReference type="EMBL" id="MDN4166872.1"/>
    </source>
</evidence>
<reference evidence="3" key="1">
    <citation type="submission" date="2023-06" db="EMBL/GenBank/DDBJ databases">
        <title>Cytophagales bacterium Strain LB-30, isolated from soil.</title>
        <authorList>
            <person name="Liu B."/>
        </authorList>
    </citation>
    <scope>NUCLEOTIDE SEQUENCE</scope>
    <source>
        <strain evidence="3">LB-30</strain>
    </source>
</reference>
<dbReference type="InterPro" id="IPR034015">
    <property type="entry name" value="M1_LTA4H"/>
</dbReference>
<dbReference type="Pfam" id="PF01433">
    <property type="entry name" value="Peptidase_M1"/>
    <property type="match status" value="1"/>
</dbReference>
<keyword evidence="1" id="KW-0732">Signal</keyword>